<keyword evidence="4 9" id="KW-0597">Phosphoprotein</keyword>
<evidence type="ECO:0000313" key="15">
    <source>
        <dbReference type="Proteomes" id="UP001302316"/>
    </source>
</evidence>
<feature type="compositionally biased region" description="Low complexity" evidence="10">
    <location>
        <begin position="413"/>
        <end position="422"/>
    </location>
</feature>
<feature type="domain" description="HPt" evidence="13">
    <location>
        <begin position="1"/>
        <end position="97"/>
    </location>
</feature>
<dbReference type="InterPro" id="IPR003594">
    <property type="entry name" value="HATPase_dom"/>
</dbReference>
<proteinExistence type="predicted"/>
<dbReference type="Pfam" id="PF01627">
    <property type="entry name" value="Hpt"/>
    <property type="match status" value="1"/>
</dbReference>
<evidence type="ECO:0000256" key="2">
    <source>
        <dbReference type="ARBA" id="ARBA00012438"/>
    </source>
</evidence>
<dbReference type="InterPro" id="IPR004358">
    <property type="entry name" value="Sig_transdc_His_kin-like_C"/>
</dbReference>
<dbReference type="PRINTS" id="PR00344">
    <property type="entry name" value="BCTRLSENSOR"/>
</dbReference>
<dbReference type="GO" id="GO:0000155">
    <property type="term" value="F:phosphorelay sensor kinase activity"/>
    <property type="evidence" value="ECO:0007669"/>
    <property type="project" value="InterPro"/>
</dbReference>
<dbReference type="EMBL" id="JAYGII010000054">
    <property type="protein sequence ID" value="MEA5446760.1"/>
    <property type="molecule type" value="Genomic_DNA"/>
</dbReference>
<dbReference type="CDD" id="cd00088">
    <property type="entry name" value="HPT"/>
    <property type="match status" value="1"/>
</dbReference>
<dbReference type="Gene3D" id="2.30.30.40">
    <property type="entry name" value="SH3 Domains"/>
    <property type="match status" value="1"/>
</dbReference>
<name>A0AAP6MM48_9GAMM</name>
<feature type="region of interest" description="Disordered" evidence="10">
    <location>
        <begin position="402"/>
        <end position="431"/>
    </location>
</feature>
<dbReference type="CDD" id="cd16916">
    <property type="entry name" value="HATPase_CheA-like"/>
    <property type="match status" value="1"/>
</dbReference>
<dbReference type="InterPro" id="IPR036641">
    <property type="entry name" value="HPT_dom_sf"/>
</dbReference>
<dbReference type="InterPro" id="IPR005467">
    <property type="entry name" value="His_kinase_dom"/>
</dbReference>
<dbReference type="PROSITE" id="PS50109">
    <property type="entry name" value="HIS_KIN"/>
    <property type="match status" value="1"/>
</dbReference>
<dbReference type="Pfam" id="PF02895">
    <property type="entry name" value="H-kinase_dim"/>
    <property type="match status" value="1"/>
</dbReference>
<dbReference type="SMART" id="SM00260">
    <property type="entry name" value="CheW"/>
    <property type="match status" value="1"/>
</dbReference>
<feature type="modified residue" description="Phosphohistidine" evidence="9">
    <location>
        <position position="40"/>
    </location>
</feature>
<dbReference type="SMART" id="SM01231">
    <property type="entry name" value="H-kinase_dim"/>
    <property type="match status" value="1"/>
</dbReference>
<evidence type="ECO:0000256" key="8">
    <source>
        <dbReference type="ARBA" id="ARBA00035100"/>
    </source>
</evidence>
<dbReference type="Pfam" id="PF01584">
    <property type="entry name" value="CheW"/>
    <property type="match status" value="1"/>
</dbReference>
<keyword evidence="7" id="KW-0902">Two-component regulatory system</keyword>
<evidence type="ECO:0000256" key="10">
    <source>
        <dbReference type="SAM" id="MobiDB-lite"/>
    </source>
</evidence>
<protein>
    <recommendedName>
        <fullName evidence="3">Chemotaxis protein CheA</fullName>
        <ecNumber evidence="2">2.7.13.3</ecNumber>
    </recommendedName>
</protein>
<dbReference type="InterPro" id="IPR036890">
    <property type="entry name" value="HATPase_C_sf"/>
</dbReference>
<comment type="function">
    <text evidence="8">Involved in the transmission of sensory signals from the chemoreceptors to the flagellar motors. CheA is autophosphorylated; it can transfer its phosphate group to either CheB or CheY.</text>
</comment>
<dbReference type="SUPFAM" id="SSF47384">
    <property type="entry name" value="Homodimeric domain of signal transducing histidine kinase"/>
    <property type="match status" value="1"/>
</dbReference>
<evidence type="ECO:0000256" key="5">
    <source>
        <dbReference type="ARBA" id="ARBA00022679"/>
    </source>
</evidence>
<dbReference type="Gene3D" id="3.30.565.10">
    <property type="entry name" value="Histidine kinase-like ATPase, C-terminal domain"/>
    <property type="match status" value="1"/>
</dbReference>
<dbReference type="RefSeq" id="WP_346053270.1">
    <property type="nucleotide sequence ID" value="NZ_JAYGII010000054.1"/>
</dbReference>
<dbReference type="EC" id="2.7.13.3" evidence="2"/>
<gene>
    <name evidence="14" type="ORF">VCB98_13115</name>
</gene>
<dbReference type="SUPFAM" id="SSF47226">
    <property type="entry name" value="Histidine-containing phosphotransfer domain, HPT domain"/>
    <property type="match status" value="1"/>
</dbReference>
<dbReference type="InterPro" id="IPR036097">
    <property type="entry name" value="HisK_dim/P_sf"/>
</dbReference>
<evidence type="ECO:0000313" key="14">
    <source>
        <dbReference type="EMBL" id="MEA5446760.1"/>
    </source>
</evidence>
<dbReference type="GO" id="GO:0005737">
    <property type="term" value="C:cytoplasm"/>
    <property type="evidence" value="ECO:0007669"/>
    <property type="project" value="InterPro"/>
</dbReference>
<keyword evidence="6" id="KW-0418">Kinase</keyword>
<evidence type="ECO:0000256" key="9">
    <source>
        <dbReference type="PROSITE-ProRule" id="PRU00110"/>
    </source>
</evidence>
<evidence type="ECO:0000259" key="13">
    <source>
        <dbReference type="PROSITE" id="PS50894"/>
    </source>
</evidence>
<dbReference type="InterPro" id="IPR002545">
    <property type="entry name" value="CheW-lke_dom"/>
</dbReference>
<dbReference type="InterPro" id="IPR008207">
    <property type="entry name" value="Sig_transdc_His_kin_Hpt_dom"/>
</dbReference>
<dbReference type="InterPro" id="IPR051315">
    <property type="entry name" value="Bact_Chemotaxis_CheA"/>
</dbReference>
<dbReference type="PANTHER" id="PTHR43395:SF8">
    <property type="entry name" value="HISTIDINE KINASE"/>
    <property type="match status" value="1"/>
</dbReference>
<dbReference type="Gene3D" id="1.10.287.560">
    <property type="entry name" value="Histidine kinase CheA-like, homodimeric domain"/>
    <property type="match status" value="1"/>
</dbReference>
<dbReference type="Pfam" id="PF02518">
    <property type="entry name" value="HATPase_c"/>
    <property type="match status" value="1"/>
</dbReference>
<dbReference type="GO" id="GO:0006935">
    <property type="term" value="P:chemotaxis"/>
    <property type="evidence" value="ECO:0007669"/>
    <property type="project" value="InterPro"/>
</dbReference>
<dbReference type="InterPro" id="IPR036061">
    <property type="entry name" value="CheW-like_dom_sf"/>
</dbReference>
<dbReference type="SUPFAM" id="SSF50341">
    <property type="entry name" value="CheW-like"/>
    <property type="match status" value="1"/>
</dbReference>
<dbReference type="InterPro" id="IPR037006">
    <property type="entry name" value="CheA-like_homodim_sf"/>
</dbReference>
<evidence type="ECO:0000256" key="6">
    <source>
        <dbReference type="ARBA" id="ARBA00022777"/>
    </source>
</evidence>
<feature type="domain" description="Histidine kinase" evidence="11">
    <location>
        <begin position="440"/>
        <end position="685"/>
    </location>
</feature>
<dbReference type="FunFam" id="3.30.565.10:FF:000016">
    <property type="entry name" value="Chemotaxis protein CheA, putative"/>
    <property type="match status" value="1"/>
</dbReference>
<comment type="catalytic activity">
    <reaction evidence="1">
        <text>ATP + protein L-histidine = ADP + protein N-phospho-L-histidine.</text>
        <dbReference type="EC" id="2.7.13.3"/>
    </reaction>
</comment>
<dbReference type="SMART" id="SM00387">
    <property type="entry name" value="HATPase_c"/>
    <property type="match status" value="1"/>
</dbReference>
<dbReference type="SMART" id="SM00073">
    <property type="entry name" value="HPT"/>
    <property type="match status" value="1"/>
</dbReference>
<dbReference type="AlphaFoldDB" id="A0AAP6MM48"/>
<evidence type="ECO:0000259" key="12">
    <source>
        <dbReference type="PROSITE" id="PS50851"/>
    </source>
</evidence>
<dbReference type="SUPFAM" id="SSF55874">
    <property type="entry name" value="ATPase domain of HSP90 chaperone/DNA topoisomerase II/histidine kinase"/>
    <property type="match status" value="1"/>
</dbReference>
<keyword evidence="5 14" id="KW-0808">Transferase</keyword>
<comment type="caution">
    <text evidence="14">The sequence shown here is derived from an EMBL/GenBank/DDBJ whole genome shotgun (WGS) entry which is preliminary data.</text>
</comment>
<evidence type="ECO:0000256" key="4">
    <source>
        <dbReference type="ARBA" id="ARBA00022553"/>
    </source>
</evidence>
<organism evidence="14 15">
    <name type="scientific">Natronospira elongata</name>
    <dbReference type="NCBI Taxonomy" id="3110268"/>
    <lineage>
        <taxon>Bacteria</taxon>
        <taxon>Pseudomonadati</taxon>
        <taxon>Pseudomonadota</taxon>
        <taxon>Gammaproteobacteria</taxon>
        <taxon>Natronospirales</taxon>
        <taxon>Natronospiraceae</taxon>
        <taxon>Natronospira</taxon>
    </lineage>
</organism>
<feature type="domain" description="CheW-like" evidence="12">
    <location>
        <begin position="687"/>
        <end position="828"/>
    </location>
</feature>
<reference evidence="14 15" key="1">
    <citation type="submission" date="2023-12" db="EMBL/GenBank/DDBJ databases">
        <title>Whole-genome sequencing of halo(alkali)philic microorganisms from hypersaline lakes.</title>
        <authorList>
            <person name="Sorokin D.Y."/>
            <person name="Merkel A.Y."/>
            <person name="Messina E."/>
            <person name="Yakimov M."/>
        </authorList>
    </citation>
    <scope>NUCLEOTIDE SEQUENCE [LARGE SCALE GENOMIC DNA]</scope>
    <source>
        <strain evidence="14 15">AB-CW1</strain>
    </source>
</reference>
<dbReference type="Gene3D" id="1.20.120.160">
    <property type="entry name" value="HPT domain"/>
    <property type="match status" value="1"/>
</dbReference>
<accession>A0AAP6MM48</accession>
<dbReference type="PANTHER" id="PTHR43395">
    <property type="entry name" value="SENSOR HISTIDINE KINASE CHEA"/>
    <property type="match status" value="1"/>
</dbReference>
<evidence type="ECO:0000256" key="1">
    <source>
        <dbReference type="ARBA" id="ARBA00000085"/>
    </source>
</evidence>
<evidence type="ECO:0000256" key="7">
    <source>
        <dbReference type="ARBA" id="ARBA00023012"/>
    </source>
</evidence>
<dbReference type="PROSITE" id="PS50894">
    <property type="entry name" value="HPT"/>
    <property type="match status" value="1"/>
</dbReference>
<evidence type="ECO:0000256" key="3">
    <source>
        <dbReference type="ARBA" id="ARBA00021495"/>
    </source>
</evidence>
<dbReference type="PROSITE" id="PS50851">
    <property type="entry name" value="CHEW"/>
    <property type="match status" value="1"/>
</dbReference>
<keyword evidence="15" id="KW-1185">Reference proteome</keyword>
<dbReference type="Proteomes" id="UP001302316">
    <property type="component" value="Unassembled WGS sequence"/>
</dbReference>
<evidence type="ECO:0000259" key="11">
    <source>
        <dbReference type="PROSITE" id="PS50109"/>
    </source>
</evidence>
<sequence>MAQFVVEAREQLQAAGDGLLQLETAPGDASAVDAVFRSLHTVKGGAGLFQFPALNRLLHETEQVLHALRGGELRAEADTVDLLLDAVDQAQEWIEQMAGQGVESLHAVAADGLLARLEALLGKSETVAQDGEPGVSVPADNDWERLASIPLSSRIRAFTRLYEQGRSQCHLLSLEPDSGALLAGQDPLAWAMAVPGFLALGAQATEAGTDVDGLDTFRFQMRLQVLSSGPADSLERIENPPGRVTAMRELPLSALLCLDGDARPLAAEEELLAGLRRALERDDAVALEHAIKAGLELFDRGLWVHRGLTWLQALQELEGVPLAWKQALVEAIAVRRQPCLNEAVQSISRPAGGAGEAWELPDGAGGLFVDEPVPADNDADMDPAMAGFFDGAPGLPASSVEAVEADPRPGSPPVGSGDPDAGVKTRKPSSHVNVDAQRLDELGELVGELIVARNGLPYLARRAEQDYGSRRLSREIKEQGQLLERVTGEIQRAVSAVQMQPVSTTFQRFRRLTRDIARKLDKQVTLVLEGEQTQADRQVLAAMVDPLTHLVRNSLDHGIEPPAERRQAGKPETGRLVLRARHAGDWLELEVADDGRGLDPEAIAARALDKGVVSAEALAGMDTMEKQRLIFAPGFSTAEAVSEVSGRGVGMDAVKASVESLGGCIGLDSQPGEGSRVTLSLPLSMAVSRVLLVRSGAQDVGIPIEPVVEIVRRSPEDQHHVRHQPVIMVREQVLPVMSLGERLGTAAGEAQSAESEVREVREGGHIDFVILDWQSRRIALRVDAVGEDMEVVAKPLEGLLKGSDLFSGHSLLGDGRILFILDMKGLMA</sequence>
<dbReference type="InterPro" id="IPR004105">
    <property type="entry name" value="CheA-like_dim"/>
</dbReference>